<organism evidence="6 7">
    <name type="scientific">Mesorhabditis belari</name>
    <dbReference type="NCBI Taxonomy" id="2138241"/>
    <lineage>
        <taxon>Eukaryota</taxon>
        <taxon>Metazoa</taxon>
        <taxon>Ecdysozoa</taxon>
        <taxon>Nematoda</taxon>
        <taxon>Chromadorea</taxon>
        <taxon>Rhabditida</taxon>
        <taxon>Rhabditina</taxon>
        <taxon>Rhabditomorpha</taxon>
        <taxon>Rhabditoidea</taxon>
        <taxon>Rhabditidae</taxon>
        <taxon>Mesorhabditinae</taxon>
        <taxon>Mesorhabditis</taxon>
    </lineage>
</organism>
<evidence type="ECO:0000256" key="3">
    <source>
        <dbReference type="ARBA" id="ARBA00023002"/>
    </source>
</evidence>
<dbReference type="GO" id="GO:0045252">
    <property type="term" value="C:oxoglutarate dehydrogenase complex"/>
    <property type="evidence" value="ECO:0007669"/>
    <property type="project" value="TreeGrafter"/>
</dbReference>
<keyword evidence="3" id="KW-0560">Oxidoreductase</keyword>
<evidence type="ECO:0000256" key="1">
    <source>
        <dbReference type="ARBA" id="ARBA00001964"/>
    </source>
</evidence>
<proteinExistence type="inferred from homology"/>
<accession>A0AAF3JB74</accession>
<dbReference type="PANTHER" id="PTHR23152">
    <property type="entry name" value="2-OXOGLUTARATE DEHYDROGENASE"/>
    <property type="match status" value="1"/>
</dbReference>
<reference evidence="7" key="1">
    <citation type="submission" date="2024-02" db="UniProtKB">
        <authorList>
            <consortium name="WormBaseParasite"/>
        </authorList>
    </citation>
    <scope>IDENTIFICATION</scope>
</reference>
<dbReference type="WBParaSite" id="MBELARI_LOCUS8047">
    <property type="protein sequence ID" value="MBELARI_LOCUS8047"/>
    <property type="gene ID" value="MBELARI_LOCUS8047"/>
</dbReference>
<name>A0AAF3JB74_9BILA</name>
<dbReference type="GO" id="GO:0030976">
    <property type="term" value="F:thiamine pyrophosphate binding"/>
    <property type="evidence" value="ECO:0007669"/>
    <property type="project" value="InterPro"/>
</dbReference>
<dbReference type="GO" id="GO:0004591">
    <property type="term" value="F:oxoglutarate dehydrogenase (succinyl-transferring) activity"/>
    <property type="evidence" value="ECO:0007669"/>
    <property type="project" value="TreeGrafter"/>
</dbReference>
<dbReference type="FunFam" id="3.40.50.11610:FF:000003">
    <property type="entry name" value="2-oxoglutarate dehydrogenase, isoform X4"/>
    <property type="match status" value="1"/>
</dbReference>
<keyword evidence="6" id="KW-1185">Reference proteome</keyword>
<dbReference type="InterPro" id="IPR031717">
    <property type="entry name" value="ODO-1/KGD_C"/>
</dbReference>
<dbReference type="GO" id="GO:0005739">
    <property type="term" value="C:mitochondrion"/>
    <property type="evidence" value="ECO:0007669"/>
    <property type="project" value="TreeGrafter"/>
</dbReference>
<dbReference type="Pfam" id="PF16870">
    <property type="entry name" value="OxoGdeHyase_C"/>
    <property type="match status" value="1"/>
</dbReference>
<evidence type="ECO:0000259" key="5">
    <source>
        <dbReference type="Pfam" id="PF16870"/>
    </source>
</evidence>
<dbReference type="PANTHER" id="PTHR23152:SF4">
    <property type="entry name" value="2-OXOADIPATE DEHYDROGENASE COMPLEX COMPONENT E1"/>
    <property type="match status" value="1"/>
</dbReference>
<protein>
    <recommendedName>
        <fullName evidence="5">2-oxoglutarate dehydrogenase E1 component/KDG C-terminal domain-containing protein</fullName>
    </recommendedName>
</protein>
<comment type="cofactor">
    <cofactor evidence="1">
        <name>thiamine diphosphate</name>
        <dbReference type="ChEBI" id="CHEBI:58937"/>
    </cofactor>
</comment>
<evidence type="ECO:0000256" key="2">
    <source>
        <dbReference type="ARBA" id="ARBA00006936"/>
    </source>
</evidence>
<feature type="domain" description="2-oxoglutarate dehydrogenase E1 component/KDG C-terminal" evidence="5">
    <location>
        <begin position="1"/>
        <end position="144"/>
    </location>
</feature>
<dbReference type="AlphaFoldDB" id="A0AAF3JB74"/>
<dbReference type="InterPro" id="IPR011603">
    <property type="entry name" value="2oxoglutarate_DH_E1"/>
</dbReference>
<sequence>MEDFAAGTHFQRVISETGSAAQNPANVQRIVFCTGKVYYDLVNARKHIGKENNVVLIRVEQIAPFPYDLIQAECRKYPQAELYWAQEEHKNMGAWAFIQPRFNSLLAREGRGIKYAGRHPSASPATGNKYTHLQEQKELFAQTFNATKKDFEGFKP</sequence>
<evidence type="ECO:0000256" key="4">
    <source>
        <dbReference type="ARBA" id="ARBA00023052"/>
    </source>
</evidence>
<dbReference type="InterPro" id="IPR042179">
    <property type="entry name" value="KGD_C_sf"/>
</dbReference>
<dbReference type="GO" id="GO:0006099">
    <property type="term" value="P:tricarboxylic acid cycle"/>
    <property type="evidence" value="ECO:0007669"/>
    <property type="project" value="TreeGrafter"/>
</dbReference>
<keyword evidence="4" id="KW-0786">Thiamine pyrophosphate</keyword>
<dbReference type="Gene3D" id="3.40.50.11610">
    <property type="entry name" value="Multifunctional 2-oxoglutarate metabolism enzyme, C-terminal domain"/>
    <property type="match status" value="1"/>
</dbReference>
<dbReference type="Proteomes" id="UP000887575">
    <property type="component" value="Unassembled WGS sequence"/>
</dbReference>
<evidence type="ECO:0000313" key="7">
    <source>
        <dbReference type="WBParaSite" id="MBELARI_LOCUS8047"/>
    </source>
</evidence>
<evidence type="ECO:0000313" key="6">
    <source>
        <dbReference type="Proteomes" id="UP000887575"/>
    </source>
</evidence>
<comment type="similarity">
    <text evidence="2">Belongs to the alpha-ketoglutarate dehydrogenase family.</text>
</comment>